<proteinExistence type="predicted"/>
<organism evidence="1 4">
    <name type="scientific">Mediterraneibacter gnavus</name>
    <name type="common">Ruminococcus gnavus</name>
    <dbReference type="NCBI Taxonomy" id="33038"/>
    <lineage>
        <taxon>Bacteria</taxon>
        <taxon>Bacillati</taxon>
        <taxon>Bacillota</taxon>
        <taxon>Clostridia</taxon>
        <taxon>Lachnospirales</taxon>
        <taxon>Lachnospiraceae</taxon>
        <taxon>Mediterraneibacter</taxon>
    </lineage>
</organism>
<dbReference type="Proteomes" id="UP000234891">
    <property type="component" value="Unassembled WGS sequence"/>
</dbReference>
<name>A0A2N5P7X9_MEDGN</name>
<sequence>MCYLIAKHIDEVGCIALKTIHGQHLSDFKRRIEKKVGYEKIQLVTISRPSAFGEYEPYHFVDSEAEFEKKVINM</sequence>
<dbReference type="Proteomes" id="UP000235093">
    <property type="component" value="Unassembled WGS sequence"/>
</dbReference>
<reference evidence="3 4" key="1">
    <citation type="journal article" date="2017" name="Genome Med.">
        <title>A novel Ruminococcus gnavus clade enriched in inflammatory bowel disease patients.</title>
        <authorList>
            <person name="Hall A.B."/>
            <person name="Yassour M."/>
            <person name="Sauk J."/>
            <person name="Garner A."/>
            <person name="Jiang X."/>
            <person name="Arthur T."/>
            <person name="Lagoudas G.K."/>
            <person name="Vatanen T."/>
            <person name="Fornelos N."/>
            <person name="Wilson R."/>
            <person name="Bertha M."/>
            <person name="Cohen M."/>
            <person name="Garber J."/>
            <person name="Khalili H."/>
            <person name="Gevers D."/>
            <person name="Ananthakrishnan A.N."/>
            <person name="Kugathasan S."/>
            <person name="Lander E.S."/>
            <person name="Blainey P."/>
            <person name="Vlamakis H."/>
            <person name="Xavier R.J."/>
            <person name="Huttenhower C."/>
        </authorList>
    </citation>
    <scope>NUCLEOTIDE SEQUENCE [LARGE SCALE GENOMIC DNA]</scope>
    <source>
        <strain evidence="2 3">RJX1124</strain>
        <strain evidence="1 4">RJX1125</strain>
    </source>
</reference>
<dbReference type="Pfam" id="PF20476">
    <property type="entry name" value="DUF6718"/>
    <property type="match status" value="1"/>
</dbReference>
<dbReference type="AlphaFoldDB" id="A0A2N5P7X9"/>
<dbReference type="RefSeq" id="WP_071144172.1">
    <property type="nucleotide sequence ID" value="NZ_CP176629.1"/>
</dbReference>
<gene>
    <name evidence="1" type="ORF">CDL23_15235</name>
    <name evidence="2" type="ORF">CDL26_09570</name>
</gene>
<dbReference type="EMBL" id="NIHT01000038">
    <property type="protein sequence ID" value="PLT71238.1"/>
    <property type="molecule type" value="Genomic_DNA"/>
</dbReference>
<evidence type="ECO:0000313" key="2">
    <source>
        <dbReference type="EMBL" id="PLT72283.1"/>
    </source>
</evidence>
<dbReference type="EMBL" id="NIHS01000014">
    <property type="protein sequence ID" value="PLT72283.1"/>
    <property type="molecule type" value="Genomic_DNA"/>
</dbReference>
<comment type="caution">
    <text evidence="1">The sequence shown here is derived from an EMBL/GenBank/DDBJ whole genome shotgun (WGS) entry which is preliminary data.</text>
</comment>
<evidence type="ECO:0000313" key="4">
    <source>
        <dbReference type="Proteomes" id="UP000235093"/>
    </source>
</evidence>
<evidence type="ECO:0000313" key="1">
    <source>
        <dbReference type="EMBL" id="PLT71238.1"/>
    </source>
</evidence>
<dbReference type="InterPro" id="IPR046564">
    <property type="entry name" value="DUF6718"/>
</dbReference>
<evidence type="ECO:0000313" key="3">
    <source>
        <dbReference type="Proteomes" id="UP000234891"/>
    </source>
</evidence>
<accession>A0A2N5P7X9</accession>
<protein>
    <submittedName>
        <fullName evidence="1">Uncharacterized protein</fullName>
    </submittedName>
</protein>